<keyword evidence="2" id="KW-1185">Reference proteome</keyword>
<name>A0AAV5TTR5_9BILA</name>
<dbReference type="Proteomes" id="UP001432027">
    <property type="component" value="Unassembled WGS sequence"/>
</dbReference>
<comment type="caution">
    <text evidence="1">The sequence shown here is derived from an EMBL/GenBank/DDBJ whole genome shotgun (WGS) entry which is preliminary data.</text>
</comment>
<organism evidence="1 2">
    <name type="scientific">Pristionchus entomophagus</name>
    <dbReference type="NCBI Taxonomy" id="358040"/>
    <lineage>
        <taxon>Eukaryota</taxon>
        <taxon>Metazoa</taxon>
        <taxon>Ecdysozoa</taxon>
        <taxon>Nematoda</taxon>
        <taxon>Chromadorea</taxon>
        <taxon>Rhabditida</taxon>
        <taxon>Rhabditina</taxon>
        <taxon>Diplogasteromorpha</taxon>
        <taxon>Diplogasteroidea</taxon>
        <taxon>Neodiplogasteridae</taxon>
        <taxon>Pristionchus</taxon>
    </lineage>
</organism>
<evidence type="ECO:0000313" key="1">
    <source>
        <dbReference type="EMBL" id="GMS97624.1"/>
    </source>
</evidence>
<accession>A0AAV5TTR5</accession>
<gene>
    <name evidence="1" type="ORF">PENTCL1PPCAC_19799</name>
</gene>
<evidence type="ECO:0000313" key="2">
    <source>
        <dbReference type="Proteomes" id="UP001432027"/>
    </source>
</evidence>
<reference evidence="1" key="1">
    <citation type="submission" date="2023-10" db="EMBL/GenBank/DDBJ databases">
        <title>Genome assembly of Pristionchus species.</title>
        <authorList>
            <person name="Yoshida K."/>
            <person name="Sommer R.J."/>
        </authorList>
    </citation>
    <scope>NUCLEOTIDE SEQUENCE</scope>
    <source>
        <strain evidence="1">RS0144</strain>
    </source>
</reference>
<dbReference type="EMBL" id="BTSX01000004">
    <property type="protein sequence ID" value="GMS97624.1"/>
    <property type="molecule type" value="Genomic_DNA"/>
</dbReference>
<dbReference type="AlphaFoldDB" id="A0AAV5TTR5"/>
<feature type="non-terminal residue" evidence="1">
    <location>
        <position position="1"/>
    </location>
</feature>
<protein>
    <submittedName>
        <fullName evidence="1">Uncharacterized protein</fullName>
    </submittedName>
</protein>
<proteinExistence type="predicted"/>
<sequence length="102" mass="11173">PPPVIRQSQSHVRPSHAMYSKLKQDDGVETGSTGSTPTTPQCALCEMYPTTAYNYSAHRHKSTLAQNGIYLNCSCGLKVTSQSKNSKYIKEVHSYSVHSAQA</sequence>